<dbReference type="SMART" id="SM00028">
    <property type="entry name" value="TPR"/>
    <property type="match status" value="2"/>
</dbReference>
<accession>A0ABQ1S4Y2</accession>
<evidence type="ECO:0000256" key="4">
    <source>
        <dbReference type="SAM" id="SignalP"/>
    </source>
</evidence>
<sequence length="168" mass="17446">MRFAAPAAALAVVFAVTASVGQSDDHVTDPRASALVTEGRAAIAAGQPDKAVDAFEAALTIDPAATSIFLDLAQAARLNGLQGKAIRYYRLALAREPENLAALSGEGAALVEKGAMEKARRNLAKLRSMCGDTCEETRQLASVIAKGPQARVLTAEAVMPDAVVSQQN</sequence>
<evidence type="ECO:0000313" key="6">
    <source>
        <dbReference type="Proteomes" id="UP000619041"/>
    </source>
</evidence>
<organism evidence="5 6">
    <name type="scientific">Tsuneonella deserti</name>
    <dbReference type="NCBI Taxonomy" id="2035528"/>
    <lineage>
        <taxon>Bacteria</taxon>
        <taxon>Pseudomonadati</taxon>
        <taxon>Pseudomonadota</taxon>
        <taxon>Alphaproteobacteria</taxon>
        <taxon>Sphingomonadales</taxon>
        <taxon>Erythrobacteraceae</taxon>
        <taxon>Tsuneonella</taxon>
    </lineage>
</organism>
<evidence type="ECO:0008006" key="7">
    <source>
        <dbReference type="Google" id="ProtNLM"/>
    </source>
</evidence>
<evidence type="ECO:0000256" key="1">
    <source>
        <dbReference type="ARBA" id="ARBA00022737"/>
    </source>
</evidence>
<evidence type="ECO:0000313" key="5">
    <source>
        <dbReference type="EMBL" id="GGD94345.1"/>
    </source>
</evidence>
<dbReference type="Proteomes" id="UP000619041">
    <property type="component" value="Unassembled WGS sequence"/>
</dbReference>
<dbReference type="PROSITE" id="PS50005">
    <property type="entry name" value="TPR"/>
    <property type="match status" value="1"/>
</dbReference>
<keyword evidence="2 3" id="KW-0802">TPR repeat</keyword>
<feature type="chain" id="PRO_5047517707" description="Tetratricopeptide repeat protein" evidence="4">
    <location>
        <begin position="19"/>
        <end position="168"/>
    </location>
</feature>
<feature type="repeat" description="TPR" evidence="3">
    <location>
        <begin position="32"/>
        <end position="65"/>
    </location>
</feature>
<gene>
    <name evidence="5" type="ORF">GCM10011515_12700</name>
</gene>
<dbReference type="RefSeq" id="WP_188644369.1">
    <property type="nucleotide sequence ID" value="NZ_BMKL01000001.1"/>
</dbReference>
<keyword evidence="6" id="KW-1185">Reference proteome</keyword>
<dbReference type="InterPro" id="IPR019734">
    <property type="entry name" value="TPR_rpt"/>
</dbReference>
<dbReference type="Gene3D" id="1.25.40.10">
    <property type="entry name" value="Tetratricopeptide repeat domain"/>
    <property type="match status" value="1"/>
</dbReference>
<dbReference type="InterPro" id="IPR013105">
    <property type="entry name" value="TPR_2"/>
</dbReference>
<reference evidence="6" key="1">
    <citation type="journal article" date="2019" name="Int. J. Syst. Evol. Microbiol.">
        <title>The Global Catalogue of Microorganisms (GCM) 10K type strain sequencing project: providing services to taxonomists for standard genome sequencing and annotation.</title>
        <authorList>
            <consortium name="The Broad Institute Genomics Platform"/>
            <consortium name="The Broad Institute Genome Sequencing Center for Infectious Disease"/>
            <person name="Wu L."/>
            <person name="Ma J."/>
        </authorList>
    </citation>
    <scope>NUCLEOTIDE SEQUENCE [LARGE SCALE GENOMIC DNA]</scope>
    <source>
        <strain evidence="6">CGMCC 1.15959</strain>
    </source>
</reference>
<keyword evidence="4" id="KW-0732">Signal</keyword>
<dbReference type="InterPro" id="IPR011990">
    <property type="entry name" value="TPR-like_helical_dom_sf"/>
</dbReference>
<name>A0ABQ1S4Y2_9SPHN</name>
<dbReference type="SUPFAM" id="SSF48452">
    <property type="entry name" value="TPR-like"/>
    <property type="match status" value="1"/>
</dbReference>
<proteinExistence type="predicted"/>
<evidence type="ECO:0000256" key="3">
    <source>
        <dbReference type="PROSITE-ProRule" id="PRU00339"/>
    </source>
</evidence>
<evidence type="ECO:0000256" key="2">
    <source>
        <dbReference type="ARBA" id="ARBA00022803"/>
    </source>
</evidence>
<comment type="caution">
    <text evidence="5">The sequence shown here is derived from an EMBL/GenBank/DDBJ whole genome shotgun (WGS) entry which is preliminary data.</text>
</comment>
<dbReference type="EMBL" id="BMKL01000001">
    <property type="protein sequence ID" value="GGD94345.1"/>
    <property type="molecule type" value="Genomic_DNA"/>
</dbReference>
<keyword evidence="1" id="KW-0677">Repeat</keyword>
<feature type="signal peptide" evidence="4">
    <location>
        <begin position="1"/>
        <end position="18"/>
    </location>
</feature>
<dbReference type="Pfam" id="PF07719">
    <property type="entry name" value="TPR_2"/>
    <property type="match status" value="1"/>
</dbReference>
<protein>
    <recommendedName>
        <fullName evidence="7">Tetratricopeptide repeat protein</fullName>
    </recommendedName>
</protein>